<keyword evidence="2" id="KW-0805">Transcription regulation</keyword>
<reference evidence="8 10" key="1">
    <citation type="submission" date="2017-07" db="EMBL/GenBank/DDBJ databases">
        <title>Streptococcus pluranimalium as cause of bovine abortion.</title>
        <authorList>
            <person name="Rodriguez Campos S."/>
            <person name="Gobeli Brawand S."/>
            <person name="Brodard I."/>
            <person name="Rychener L."/>
            <person name="Perreten V."/>
        </authorList>
    </citation>
    <scope>NUCLEOTIDE SEQUENCE [LARGE SCALE GENOMIC DNA]</scope>
    <source>
        <strain evidence="8 10">14A0014</strain>
    </source>
</reference>
<dbReference type="PANTHER" id="PTHR43133:SF60">
    <property type="entry name" value="RNA POLYMERASE SIGMA FACTOR SIGV"/>
    <property type="match status" value="1"/>
</dbReference>
<evidence type="ECO:0000313" key="7">
    <source>
        <dbReference type="EMBL" id="AUW96899.1"/>
    </source>
</evidence>
<dbReference type="RefSeq" id="WP_104968221.1">
    <property type="nucleotide sequence ID" value="NZ_CP022601.1"/>
</dbReference>
<dbReference type="InterPro" id="IPR036388">
    <property type="entry name" value="WH-like_DNA-bd_sf"/>
</dbReference>
<dbReference type="OrthoDB" id="9784984at2"/>
<evidence type="ECO:0000313" key="10">
    <source>
        <dbReference type="Proteomes" id="UP000255411"/>
    </source>
</evidence>
<evidence type="ECO:0000256" key="1">
    <source>
        <dbReference type="ARBA" id="ARBA00010641"/>
    </source>
</evidence>
<protein>
    <submittedName>
        <fullName evidence="8">RNA polymerase sigma factor YlaC</fullName>
    </submittedName>
    <submittedName>
        <fullName evidence="7">RNA polymerase subunit sigma-70</fullName>
    </submittedName>
</protein>
<dbReference type="SUPFAM" id="SSF88946">
    <property type="entry name" value="Sigma2 domain of RNA polymerase sigma factors"/>
    <property type="match status" value="1"/>
</dbReference>
<feature type="domain" description="RNA polymerase sigma-70 region 2" evidence="5">
    <location>
        <begin position="24"/>
        <end position="77"/>
    </location>
</feature>
<keyword evidence="9" id="KW-1185">Reference proteome</keyword>
<sequence>MRTIKLDAYEAEIVGFANEIVFYLTKSGVAIEDAKDVTQDVLVQMLESDLILPHEKVRAWMYRVAVRKYIDRFRRHQNYLDILQKEFFKTENVIEKNPSDFNPLYEAMITLPEQYRIIIDLFYFQDFSIKEICHILSLSESKVKVTLMRGRRKLKQQLEMEGYYYEDFNGL</sequence>
<reference evidence="7 9" key="2">
    <citation type="submission" date="2017-12" db="EMBL/GenBank/DDBJ databases">
        <authorList>
            <person name="Hurst M.R.H."/>
        </authorList>
    </citation>
    <scope>NUCLEOTIDE SEQUENCE [LARGE SCALE GENOMIC DNA]</scope>
    <source>
        <strain evidence="7 9">TH11417</strain>
    </source>
</reference>
<dbReference type="GO" id="GO:0003677">
    <property type="term" value="F:DNA binding"/>
    <property type="evidence" value="ECO:0007669"/>
    <property type="project" value="InterPro"/>
</dbReference>
<dbReference type="InterPro" id="IPR013325">
    <property type="entry name" value="RNA_pol_sigma_r2"/>
</dbReference>
<dbReference type="KEGG" id="splr:C0J00_07105"/>
<dbReference type="EMBL" id="CP022601">
    <property type="protein sequence ID" value="AXJ13506.1"/>
    <property type="molecule type" value="Genomic_DNA"/>
</dbReference>
<dbReference type="InterPro" id="IPR039425">
    <property type="entry name" value="RNA_pol_sigma-70-like"/>
</dbReference>
<keyword evidence="3" id="KW-0731">Sigma factor</keyword>
<dbReference type="Proteomes" id="UP000238956">
    <property type="component" value="Chromosome"/>
</dbReference>
<dbReference type="NCBIfam" id="TIGR02937">
    <property type="entry name" value="sigma70-ECF"/>
    <property type="match status" value="1"/>
</dbReference>
<organism evidence="7 9">
    <name type="scientific">Streptococcus pluranimalium</name>
    <dbReference type="NCBI Taxonomy" id="82348"/>
    <lineage>
        <taxon>Bacteria</taxon>
        <taxon>Bacillati</taxon>
        <taxon>Bacillota</taxon>
        <taxon>Bacilli</taxon>
        <taxon>Lactobacillales</taxon>
        <taxon>Streptococcaceae</taxon>
        <taxon>Streptococcus</taxon>
    </lineage>
</organism>
<proteinExistence type="inferred from homology"/>
<feature type="domain" description="RNA polymerase sigma factor 70 region 4 type 2" evidence="6">
    <location>
        <begin position="103"/>
        <end position="154"/>
    </location>
</feature>
<dbReference type="InterPro" id="IPR013249">
    <property type="entry name" value="RNA_pol_sigma70_r4_t2"/>
</dbReference>
<reference evidence="7 9" key="3">
    <citation type="submission" date="2018-02" db="EMBL/GenBank/DDBJ databases">
        <title>Whole genome sequencing analysis of Streptococcus pluranimalium isolated from cattle infected mastitis in China.</title>
        <authorList>
            <person name="Zhang J.-R."/>
            <person name="Hu G.-Z."/>
        </authorList>
    </citation>
    <scope>NUCLEOTIDE SEQUENCE [LARGE SCALE GENOMIC DNA]</scope>
    <source>
        <strain evidence="7 9">TH11417</strain>
    </source>
</reference>
<dbReference type="Pfam" id="PF04542">
    <property type="entry name" value="Sigma70_r2"/>
    <property type="match status" value="1"/>
</dbReference>
<dbReference type="GO" id="GO:0006352">
    <property type="term" value="P:DNA-templated transcription initiation"/>
    <property type="evidence" value="ECO:0007669"/>
    <property type="project" value="InterPro"/>
</dbReference>
<accession>A0A2L0D5M4</accession>
<evidence type="ECO:0000313" key="8">
    <source>
        <dbReference type="EMBL" id="AXJ13506.1"/>
    </source>
</evidence>
<dbReference type="Proteomes" id="UP000255411">
    <property type="component" value="Chromosome"/>
</dbReference>
<evidence type="ECO:0000259" key="6">
    <source>
        <dbReference type="Pfam" id="PF08281"/>
    </source>
</evidence>
<dbReference type="PANTHER" id="PTHR43133">
    <property type="entry name" value="RNA POLYMERASE ECF-TYPE SIGMA FACTO"/>
    <property type="match status" value="1"/>
</dbReference>
<evidence type="ECO:0000256" key="2">
    <source>
        <dbReference type="ARBA" id="ARBA00023015"/>
    </source>
</evidence>
<dbReference type="GeneID" id="98393677"/>
<dbReference type="InterPro" id="IPR013324">
    <property type="entry name" value="RNA_pol_sigma_r3/r4-like"/>
</dbReference>
<name>A0A2L0D5M4_9STRE</name>
<dbReference type="Gene3D" id="1.10.1740.10">
    <property type="match status" value="1"/>
</dbReference>
<keyword evidence="4" id="KW-0804">Transcription</keyword>
<dbReference type="InterPro" id="IPR014284">
    <property type="entry name" value="RNA_pol_sigma-70_dom"/>
</dbReference>
<dbReference type="Pfam" id="PF08281">
    <property type="entry name" value="Sigma70_r4_2"/>
    <property type="match status" value="1"/>
</dbReference>
<dbReference type="EMBL" id="CP025536">
    <property type="protein sequence ID" value="AUW96899.1"/>
    <property type="molecule type" value="Genomic_DNA"/>
</dbReference>
<dbReference type="CDD" id="cd06171">
    <property type="entry name" value="Sigma70_r4"/>
    <property type="match status" value="1"/>
</dbReference>
<dbReference type="AlphaFoldDB" id="A0A2L0D5M4"/>
<comment type="similarity">
    <text evidence="1">Belongs to the sigma-70 factor family. ECF subfamily.</text>
</comment>
<dbReference type="SUPFAM" id="SSF88659">
    <property type="entry name" value="Sigma3 and sigma4 domains of RNA polymerase sigma factors"/>
    <property type="match status" value="1"/>
</dbReference>
<evidence type="ECO:0000313" key="9">
    <source>
        <dbReference type="Proteomes" id="UP000238956"/>
    </source>
</evidence>
<evidence type="ECO:0000259" key="5">
    <source>
        <dbReference type="Pfam" id="PF04542"/>
    </source>
</evidence>
<dbReference type="Gene3D" id="1.10.10.10">
    <property type="entry name" value="Winged helix-like DNA-binding domain superfamily/Winged helix DNA-binding domain"/>
    <property type="match status" value="1"/>
</dbReference>
<dbReference type="GO" id="GO:0016987">
    <property type="term" value="F:sigma factor activity"/>
    <property type="evidence" value="ECO:0007669"/>
    <property type="project" value="UniProtKB-KW"/>
</dbReference>
<evidence type="ECO:0000256" key="4">
    <source>
        <dbReference type="ARBA" id="ARBA00023163"/>
    </source>
</evidence>
<gene>
    <name evidence="8" type="primary">ylaC</name>
    <name evidence="7" type="ORF">C0J00_07105</name>
    <name evidence="8" type="ORF">Sp14A_15960</name>
</gene>
<dbReference type="InterPro" id="IPR007627">
    <property type="entry name" value="RNA_pol_sigma70_r2"/>
</dbReference>
<evidence type="ECO:0000256" key="3">
    <source>
        <dbReference type="ARBA" id="ARBA00023082"/>
    </source>
</evidence>